<dbReference type="GO" id="GO:0016491">
    <property type="term" value="F:oxidoreductase activity"/>
    <property type="evidence" value="ECO:0007669"/>
    <property type="project" value="UniProtKB-KW"/>
</dbReference>
<dbReference type="AlphaFoldDB" id="A0A6A6XBY7"/>
<dbReference type="Proteomes" id="UP000799757">
    <property type="component" value="Unassembled WGS sequence"/>
</dbReference>
<keyword evidence="4" id="KW-0812">Transmembrane</keyword>
<evidence type="ECO:0000313" key="6">
    <source>
        <dbReference type="EMBL" id="KAF2793425.1"/>
    </source>
</evidence>
<evidence type="ECO:0000259" key="5">
    <source>
        <dbReference type="Pfam" id="PF01494"/>
    </source>
</evidence>
<evidence type="ECO:0000256" key="1">
    <source>
        <dbReference type="ARBA" id="ARBA00022630"/>
    </source>
</evidence>
<keyword evidence="7" id="KW-1185">Reference proteome</keyword>
<dbReference type="PRINTS" id="PR00420">
    <property type="entry name" value="RNGMNOXGNASE"/>
</dbReference>
<feature type="transmembrane region" description="Helical" evidence="4">
    <location>
        <begin position="12"/>
        <end position="30"/>
    </location>
</feature>
<dbReference type="SUPFAM" id="SSF54373">
    <property type="entry name" value="FAD-linked reductases, C-terminal domain"/>
    <property type="match status" value="1"/>
</dbReference>
<evidence type="ECO:0000256" key="3">
    <source>
        <dbReference type="ARBA" id="ARBA00023002"/>
    </source>
</evidence>
<dbReference type="SUPFAM" id="SSF51905">
    <property type="entry name" value="FAD/NAD(P)-binding domain"/>
    <property type="match status" value="1"/>
</dbReference>
<dbReference type="GO" id="GO:0071949">
    <property type="term" value="F:FAD binding"/>
    <property type="evidence" value="ECO:0007669"/>
    <property type="project" value="InterPro"/>
</dbReference>
<dbReference type="Pfam" id="PF01494">
    <property type="entry name" value="FAD_binding_3"/>
    <property type="match status" value="1"/>
</dbReference>
<dbReference type="PANTHER" id="PTHR46720:SF3">
    <property type="entry name" value="FAD-BINDING DOMAIN-CONTAINING PROTEIN-RELATED"/>
    <property type="match status" value="1"/>
</dbReference>
<keyword evidence="4" id="KW-1133">Transmembrane helix</keyword>
<dbReference type="InterPro" id="IPR002938">
    <property type="entry name" value="FAD-bd"/>
</dbReference>
<name>A0A6A6XBY7_9PLEO</name>
<organism evidence="6 7">
    <name type="scientific">Melanomma pulvis-pyrius CBS 109.77</name>
    <dbReference type="NCBI Taxonomy" id="1314802"/>
    <lineage>
        <taxon>Eukaryota</taxon>
        <taxon>Fungi</taxon>
        <taxon>Dikarya</taxon>
        <taxon>Ascomycota</taxon>
        <taxon>Pezizomycotina</taxon>
        <taxon>Dothideomycetes</taxon>
        <taxon>Pleosporomycetidae</taxon>
        <taxon>Pleosporales</taxon>
        <taxon>Melanommataceae</taxon>
        <taxon>Melanomma</taxon>
    </lineage>
</organism>
<reference evidence="6" key="1">
    <citation type="journal article" date="2020" name="Stud. Mycol.">
        <title>101 Dothideomycetes genomes: a test case for predicting lifestyles and emergence of pathogens.</title>
        <authorList>
            <person name="Haridas S."/>
            <person name="Albert R."/>
            <person name="Binder M."/>
            <person name="Bloem J."/>
            <person name="Labutti K."/>
            <person name="Salamov A."/>
            <person name="Andreopoulos B."/>
            <person name="Baker S."/>
            <person name="Barry K."/>
            <person name="Bills G."/>
            <person name="Bluhm B."/>
            <person name="Cannon C."/>
            <person name="Castanera R."/>
            <person name="Culley D."/>
            <person name="Daum C."/>
            <person name="Ezra D."/>
            <person name="Gonzalez J."/>
            <person name="Henrissat B."/>
            <person name="Kuo A."/>
            <person name="Liang C."/>
            <person name="Lipzen A."/>
            <person name="Lutzoni F."/>
            <person name="Magnuson J."/>
            <person name="Mondo S."/>
            <person name="Nolan M."/>
            <person name="Ohm R."/>
            <person name="Pangilinan J."/>
            <person name="Park H.-J."/>
            <person name="Ramirez L."/>
            <person name="Alfaro M."/>
            <person name="Sun H."/>
            <person name="Tritt A."/>
            <person name="Yoshinaga Y."/>
            <person name="Zwiers L.-H."/>
            <person name="Turgeon B."/>
            <person name="Goodwin S."/>
            <person name="Spatafora J."/>
            <person name="Crous P."/>
            <person name="Grigoriev I."/>
        </authorList>
    </citation>
    <scope>NUCLEOTIDE SEQUENCE</scope>
    <source>
        <strain evidence="6">CBS 109.77</strain>
    </source>
</reference>
<dbReference type="PANTHER" id="PTHR46720">
    <property type="entry name" value="HYDROXYLASE, PUTATIVE (AFU_ORTHOLOGUE AFUA_3G01460)-RELATED"/>
    <property type="match status" value="1"/>
</dbReference>
<feature type="domain" description="FAD-binding" evidence="5">
    <location>
        <begin position="149"/>
        <end position="384"/>
    </location>
</feature>
<gene>
    <name evidence="6" type="ORF">K505DRAFT_244465</name>
</gene>
<sequence>MASSSPPPKSFNLAIIGGGIAGLTLAISLLKHNIPLTLYESASQFGEIGAGVGFEANVVRIMELISPKVKEGFLRCANNVDRDPPVWFTVRVGDQRKADGNGVVLQRDGKDMKIGEPLFDMPARPGPRGGVHRAHFLDELVKLIPASTTQFRKKLVDITQVEDGSGDALLHFADGTTAQHSAVIGCDGIKSRTRELVLGKKEAEPVFSGKYAYRGLIPMEKAKEIMSREEPQTPQMYVGYGGHVLTFPIANGTLMNVVAFSSRKTWEDPEWVVQTSRSDMLADYSSWSPTVQAIMSAMLKPDIWALYNHTPARTYVQGRPRICLLGDAAHATTPHSGAGAGMCVEDCYILSSLLADATSVEDLEKAFRAYDQVRRPRSLKLVKESKEAGMLYDFEGPHGDDLEALELNMKKRMDWIWDADLSIDLEKARSIVKESG</sequence>
<dbReference type="FunFam" id="3.50.50.60:FF:000153">
    <property type="entry name" value="Salicylate hydroxylase, putative"/>
    <property type="match status" value="1"/>
</dbReference>
<dbReference type="InterPro" id="IPR036188">
    <property type="entry name" value="FAD/NAD-bd_sf"/>
</dbReference>
<dbReference type="InterPro" id="IPR051104">
    <property type="entry name" value="FAD_monoxygenase"/>
</dbReference>
<protein>
    <submittedName>
        <fullName evidence="6">Mannitol 1-phosphate dehydrogenase</fullName>
    </submittedName>
</protein>
<proteinExistence type="predicted"/>
<dbReference type="GO" id="GO:0044550">
    <property type="term" value="P:secondary metabolite biosynthetic process"/>
    <property type="evidence" value="ECO:0007669"/>
    <property type="project" value="TreeGrafter"/>
</dbReference>
<accession>A0A6A6XBY7</accession>
<keyword evidence="4" id="KW-0472">Membrane</keyword>
<dbReference type="Gene3D" id="3.50.50.60">
    <property type="entry name" value="FAD/NAD(P)-binding domain"/>
    <property type="match status" value="1"/>
</dbReference>
<keyword evidence="1" id="KW-0285">Flavoprotein</keyword>
<dbReference type="EMBL" id="MU001928">
    <property type="protein sequence ID" value="KAF2793425.1"/>
    <property type="molecule type" value="Genomic_DNA"/>
</dbReference>
<evidence type="ECO:0000313" key="7">
    <source>
        <dbReference type="Proteomes" id="UP000799757"/>
    </source>
</evidence>
<evidence type="ECO:0000256" key="2">
    <source>
        <dbReference type="ARBA" id="ARBA00022827"/>
    </source>
</evidence>
<dbReference type="Pfam" id="PF13450">
    <property type="entry name" value="NAD_binding_8"/>
    <property type="match status" value="1"/>
</dbReference>
<keyword evidence="2" id="KW-0274">FAD</keyword>
<dbReference type="OrthoDB" id="417877at2759"/>
<keyword evidence="3" id="KW-0560">Oxidoreductase</keyword>
<evidence type="ECO:0000256" key="4">
    <source>
        <dbReference type="SAM" id="Phobius"/>
    </source>
</evidence>